<sequence>MKGHRSNFSSFRGLTERNRKGNEHIKLQSRRHRKGHLKTLISSESMESSTASLTFKGSIPEAIVEAKNKRKLFLVYISGQDENSLLLEQSTWKDENVAESISRHCVLLHLIAGSVDAAQFSAIYPQKSVPSISAVGYNGGAVLLHYEGYVSAEILVADIEKTWVSLHLQETAATFLTAAALASNTPAPPSSSAPNVTLIEKGSSSSSNAPTSADNPFQGSEPARLAASELEGETKVCEPIAEKCTISEETSSQSVRDNQLEFGTDELSIPPSDTADASVSPLVGDAETSEVEARFLDAQDGPIVPQVNSTLNVDYTSTLHPSDEVVTANKEEDSVKEMKSNGSVYNANEVEGNVQDKKSDGSIKVTANEMEDGAEVMKSDESVSSANISRSSDVHLNIRLPDGSSIQAKFSVTDNLRLVKDYVDENDRSGMGSYDLAIPYPRKVFSEQDMSKALSELGFVNRETLIVVPRSSVARLYKGKSSSHENTRTTAGDSDPLSNNGGGLFGYLRRILSAMNPFSYSGSTSSPSSSVSPSSNGLWEYRPNPGLQSSLAGRPYNPRSPNLDSPASGENVSKDKKGTPAQFGSNIHTLKHDEDDGPFGDRNAFWNGNSTQYGGDNNK</sequence>
<proteinExistence type="predicted"/>
<accession>A0ACC2MAK1</accession>
<evidence type="ECO:0000313" key="2">
    <source>
        <dbReference type="Proteomes" id="UP001234297"/>
    </source>
</evidence>
<evidence type="ECO:0000313" key="1">
    <source>
        <dbReference type="EMBL" id="KAJ8642646.1"/>
    </source>
</evidence>
<comment type="caution">
    <text evidence="1">The sequence shown here is derived from an EMBL/GenBank/DDBJ whole genome shotgun (WGS) entry which is preliminary data.</text>
</comment>
<organism evidence="1 2">
    <name type="scientific">Persea americana</name>
    <name type="common">Avocado</name>
    <dbReference type="NCBI Taxonomy" id="3435"/>
    <lineage>
        <taxon>Eukaryota</taxon>
        <taxon>Viridiplantae</taxon>
        <taxon>Streptophyta</taxon>
        <taxon>Embryophyta</taxon>
        <taxon>Tracheophyta</taxon>
        <taxon>Spermatophyta</taxon>
        <taxon>Magnoliopsida</taxon>
        <taxon>Magnoliidae</taxon>
        <taxon>Laurales</taxon>
        <taxon>Lauraceae</taxon>
        <taxon>Persea</taxon>
    </lineage>
</organism>
<protein>
    <submittedName>
        <fullName evidence="1">Uncharacterized protein</fullName>
    </submittedName>
</protein>
<gene>
    <name evidence="1" type="ORF">MRB53_004394</name>
</gene>
<reference evidence="1 2" key="1">
    <citation type="journal article" date="2022" name="Hortic Res">
        <title>A haplotype resolved chromosomal level avocado genome allows analysis of novel avocado genes.</title>
        <authorList>
            <person name="Nath O."/>
            <person name="Fletcher S.J."/>
            <person name="Hayward A."/>
            <person name="Shaw L.M."/>
            <person name="Masouleh A.K."/>
            <person name="Furtado A."/>
            <person name="Henry R.J."/>
            <person name="Mitter N."/>
        </authorList>
    </citation>
    <scope>NUCLEOTIDE SEQUENCE [LARGE SCALE GENOMIC DNA]</scope>
    <source>
        <strain evidence="2">cv. Hass</strain>
    </source>
</reference>
<dbReference type="EMBL" id="CM056810">
    <property type="protein sequence ID" value="KAJ8642646.1"/>
    <property type="molecule type" value="Genomic_DNA"/>
</dbReference>
<keyword evidence="2" id="KW-1185">Reference proteome</keyword>
<name>A0ACC2MAK1_PERAE</name>
<dbReference type="Proteomes" id="UP001234297">
    <property type="component" value="Chromosome 2"/>
</dbReference>